<accession>A0A974DQX1</accession>
<sequence length="84" mass="9866">MQMKKMYKMCKGCLKINCARLGFIICWPWELGRGGGPRPRYFTKLFQKSNLHFEETKPIDFNMASTIRHPETCNREATGLTFFI</sequence>
<dbReference type="Proteomes" id="UP000694892">
    <property type="component" value="Chromosome 2L"/>
</dbReference>
<dbReference type="AlphaFoldDB" id="A0A974DQX1"/>
<reference evidence="2" key="1">
    <citation type="journal article" date="2016" name="Nature">
        <title>Genome evolution in the allotetraploid frog Xenopus laevis.</title>
        <authorList>
            <person name="Session A.M."/>
            <person name="Uno Y."/>
            <person name="Kwon T."/>
            <person name="Chapman J.A."/>
            <person name="Toyoda A."/>
            <person name="Takahashi S."/>
            <person name="Fukui A."/>
            <person name="Hikosaka A."/>
            <person name="Suzuki A."/>
            <person name="Kondo M."/>
            <person name="van Heeringen S.J."/>
            <person name="Quigley I."/>
            <person name="Heinz S."/>
            <person name="Ogino H."/>
            <person name="Ochi H."/>
            <person name="Hellsten U."/>
            <person name="Lyons J.B."/>
            <person name="Simakov O."/>
            <person name="Putnam N."/>
            <person name="Stites J."/>
            <person name="Kuroki Y."/>
            <person name="Tanaka T."/>
            <person name="Michiue T."/>
            <person name="Watanabe M."/>
            <person name="Bogdanovic O."/>
            <person name="Lister R."/>
            <person name="Georgiou G."/>
            <person name="Paranjpe S.S."/>
            <person name="van Kruijsbergen I."/>
            <person name="Shu S."/>
            <person name="Carlson J."/>
            <person name="Kinoshita T."/>
            <person name="Ohta Y."/>
            <person name="Mawaribuchi S."/>
            <person name="Jenkins J."/>
            <person name="Grimwood J."/>
            <person name="Schmutz J."/>
            <person name="Mitros T."/>
            <person name="Mozaffari S.V."/>
            <person name="Suzuki Y."/>
            <person name="Haramoto Y."/>
            <person name="Yamamoto T.S."/>
            <person name="Takagi C."/>
            <person name="Heald R."/>
            <person name="Miller K."/>
            <person name="Haudenschild C."/>
            <person name="Kitzman J."/>
            <person name="Nakayama T."/>
            <person name="Izutsu Y."/>
            <person name="Robert J."/>
            <person name="Fortriede J."/>
            <person name="Burns K."/>
            <person name="Lotay V."/>
            <person name="Karimi K."/>
            <person name="Yasuoka Y."/>
            <person name="Dichmann D.S."/>
            <person name="Flajnik M.F."/>
            <person name="Houston D.W."/>
            <person name="Shendure J."/>
            <person name="DuPasquier L."/>
            <person name="Vize P.D."/>
            <person name="Zorn A.M."/>
            <person name="Ito M."/>
            <person name="Marcotte E.M."/>
            <person name="Wallingford J.B."/>
            <person name="Ito Y."/>
            <person name="Asashima M."/>
            <person name="Ueno N."/>
            <person name="Matsuda Y."/>
            <person name="Veenstra G.J."/>
            <person name="Fujiyama A."/>
            <person name="Harland R.M."/>
            <person name="Taira M."/>
            <person name="Rokhsar D.S."/>
        </authorList>
    </citation>
    <scope>NUCLEOTIDE SEQUENCE [LARGE SCALE GENOMIC DNA]</scope>
    <source>
        <strain evidence="2">J</strain>
    </source>
</reference>
<dbReference type="EMBL" id="CM004468">
    <property type="protein sequence ID" value="OCT96358.1"/>
    <property type="molecule type" value="Genomic_DNA"/>
</dbReference>
<evidence type="ECO:0000313" key="1">
    <source>
        <dbReference type="EMBL" id="OCT96358.1"/>
    </source>
</evidence>
<organism evidence="1 2">
    <name type="scientific">Xenopus laevis</name>
    <name type="common">African clawed frog</name>
    <dbReference type="NCBI Taxonomy" id="8355"/>
    <lineage>
        <taxon>Eukaryota</taxon>
        <taxon>Metazoa</taxon>
        <taxon>Chordata</taxon>
        <taxon>Craniata</taxon>
        <taxon>Vertebrata</taxon>
        <taxon>Euteleostomi</taxon>
        <taxon>Amphibia</taxon>
        <taxon>Batrachia</taxon>
        <taxon>Anura</taxon>
        <taxon>Pipoidea</taxon>
        <taxon>Pipidae</taxon>
        <taxon>Xenopodinae</taxon>
        <taxon>Xenopus</taxon>
        <taxon>Xenopus</taxon>
    </lineage>
</organism>
<evidence type="ECO:0000313" key="2">
    <source>
        <dbReference type="Proteomes" id="UP000694892"/>
    </source>
</evidence>
<gene>
    <name evidence="1" type="ORF">XELAEV_18014035mg</name>
</gene>
<proteinExistence type="predicted"/>
<name>A0A974DQX1_XENLA</name>
<protein>
    <submittedName>
        <fullName evidence="1">Uncharacterized protein</fullName>
    </submittedName>
</protein>